<sequence length="139" mass="16194">MGTFLPSITAGKGATEDDLERFLEKITHSNGCWLWKSAKPGKYGTFSWQHRQWPAHRWIWMVANNRMLNRGLVIDHLCRESRCVNPKHLEAVSYSRNARRATIDARRKQFLEIVKGAPIPKRPKERLVRADLSAPLYQR</sequence>
<protein>
    <recommendedName>
        <fullName evidence="1">HNH nuclease domain-containing protein</fullName>
    </recommendedName>
</protein>
<dbReference type="EMBL" id="LAZR01005522">
    <property type="protein sequence ID" value="KKM99215.1"/>
    <property type="molecule type" value="Genomic_DNA"/>
</dbReference>
<dbReference type="Gene3D" id="3.90.75.10">
    <property type="entry name" value="Homing Intron 3 (I-ppo) Encoded Endonuclease, Chain A"/>
    <property type="match status" value="1"/>
</dbReference>
<evidence type="ECO:0000313" key="2">
    <source>
        <dbReference type="EMBL" id="KKM99215.1"/>
    </source>
</evidence>
<organism evidence="2">
    <name type="scientific">marine sediment metagenome</name>
    <dbReference type="NCBI Taxonomy" id="412755"/>
    <lineage>
        <taxon>unclassified sequences</taxon>
        <taxon>metagenomes</taxon>
        <taxon>ecological metagenomes</taxon>
    </lineage>
</organism>
<comment type="caution">
    <text evidence="2">The sequence shown here is derived from an EMBL/GenBank/DDBJ whole genome shotgun (WGS) entry which is preliminary data.</text>
</comment>
<dbReference type="Pfam" id="PF13392">
    <property type="entry name" value="HNH_3"/>
    <property type="match status" value="1"/>
</dbReference>
<dbReference type="SUPFAM" id="SSF54060">
    <property type="entry name" value="His-Me finger endonucleases"/>
    <property type="match status" value="1"/>
</dbReference>
<feature type="domain" description="HNH nuclease" evidence="1">
    <location>
        <begin position="55"/>
        <end position="99"/>
    </location>
</feature>
<dbReference type="InterPro" id="IPR044925">
    <property type="entry name" value="His-Me_finger_sf"/>
</dbReference>
<evidence type="ECO:0000259" key="1">
    <source>
        <dbReference type="Pfam" id="PF13392"/>
    </source>
</evidence>
<proteinExistence type="predicted"/>
<name>A0A0F9PDV5_9ZZZZ</name>
<accession>A0A0F9PDV5</accession>
<dbReference type="AlphaFoldDB" id="A0A0F9PDV5"/>
<dbReference type="GO" id="GO:0004519">
    <property type="term" value="F:endonuclease activity"/>
    <property type="evidence" value="ECO:0007669"/>
    <property type="project" value="InterPro"/>
</dbReference>
<gene>
    <name evidence="2" type="ORF">LCGC14_1150080</name>
</gene>
<dbReference type="InterPro" id="IPR044930">
    <property type="entry name" value="Homing_endonuclease_His-Me"/>
</dbReference>
<dbReference type="InterPro" id="IPR003615">
    <property type="entry name" value="HNH_nuc"/>
</dbReference>
<reference evidence="2" key="1">
    <citation type="journal article" date="2015" name="Nature">
        <title>Complex archaea that bridge the gap between prokaryotes and eukaryotes.</title>
        <authorList>
            <person name="Spang A."/>
            <person name="Saw J.H."/>
            <person name="Jorgensen S.L."/>
            <person name="Zaremba-Niedzwiedzka K."/>
            <person name="Martijn J."/>
            <person name="Lind A.E."/>
            <person name="van Eijk R."/>
            <person name="Schleper C."/>
            <person name="Guy L."/>
            <person name="Ettema T.J."/>
        </authorList>
    </citation>
    <scope>NUCLEOTIDE SEQUENCE</scope>
</reference>